<keyword evidence="1" id="KW-0812">Transmembrane</keyword>
<organism evidence="2 3">
    <name type="scientific">Saccharopolyspora gregorii</name>
    <dbReference type="NCBI Taxonomy" id="33914"/>
    <lineage>
        <taxon>Bacteria</taxon>
        <taxon>Bacillati</taxon>
        <taxon>Actinomycetota</taxon>
        <taxon>Actinomycetes</taxon>
        <taxon>Pseudonocardiales</taxon>
        <taxon>Pseudonocardiaceae</taxon>
        <taxon>Saccharopolyspora</taxon>
    </lineage>
</organism>
<protein>
    <recommendedName>
        <fullName evidence="4">WXG100 family type VII secretion target</fullName>
    </recommendedName>
</protein>
<reference evidence="3" key="1">
    <citation type="journal article" date="2019" name="Int. J. Syst. Evol. Microbiol.">
        <title>The Global Catalogue of Microorganisms (GCM) 10K type strain sequencing project: providing services to taxonomists for standard genome sequencing and annotation.</title>
        <authorList>
            <consortium name="The Broad Institute Genomics Platform"/>
            <consortium name="The Broad Institute Genome Sequencing Center for Infectious Disease"/>
            <person name="Wu L."/>
            <person name="Ma J."/>
        </authorList>
    </citation>
    <scope>NUCLEOTIDE SEQUENCE [LARGE SCALE GENOMIC DNA]</scope>
    <source>
        <strain evidence="3">JCM 9687</strain>
    </source>
</reference>
<dbReference type="RefSeq" id="WP_344927132.1">
    <property type="nucleotide sequence ID" value="NZ_BAAAYK010000038.1"/>
</dbReference>
<proteinExistence type="predicted"/>
<feature type="transmembrane region" description="Helical" evidence="1">
    <location>
        <begin position="169"/>
        <end position="193"/>
    </location>
</feature>
<feature type="transmembrane region" description="Helical" evidence="1">
    <location>
        <begin position="143"/>
        <end position="163"/>
    </location>
</feature>
<evidence type="ECO:0000256" key="1">
    <source>
        <dbReference type="SAM" id="Phobius"/>
    </source>
</evidence>
<evidence type="ECO:0000313" key="3">
    <source>
        <dbReference type="Proteomes" id="UP001500483"/>
    </source>
</evidence>
<gene>
    <name evidence="2" type="ORF">GCM10020366_29530</name>
</gene>
<keyword evidence="1" id="KW-0472">Membrane</keyword>
<keyword evidence="3" id="KW-1185">Reference proteome</keyword>
<name>A0ABP6RPW7_9PSEU</name>
<dbReference type="Proteomes" id="UP001500483">
    <property type="component" value="Unassembled WGS sequence"/>
</dbReference>
<evidence type="ECO:0000313" key="2">
    <source>
        <dbReference type="EMBL" id="GAA3358237.1"/>
    </source>
</evidence>
<comment type="caution">
    <text evidence="2">The sequence shown here is derived from an EMBL/GenBank/DDBJ whole genome shotgun (WGS) entry which is preliminary data.</text>
</comment>
<evidence type="ECO:0008006" key="4">
    <source>
        <dbReference type="Google" id="ProtNLM"/>
    </source>
</evidence>
<keyword evidence="1" id="KW-1133">Transmembrane helix</keyword>
<dbReference type="EMBL" id="BAAAYK010000038">
    <property type="protein sequence ID" value="GAA3358237.1"/>
    <property type="molecule type" value="Genomic_DNA"/>
</dbReference>
<sequence>MRNPLDHVSTDFWQVTGDFDSVVKLLPPAGPGQGINPITGQLVAVRELDLARIREVARKSWADSSRTESIRTAAGAAVDSLEVTREYIGQGWRGRDFIAFSERLERLRSTIEKVLGPADRMSEALIELAGALEEALTETITTITALGSVISAVAGVAAAAFAFPDPTVSKIIALIAAVITAILAAVSAAMAIVKGIESRQKAVSGVVRECRMAIDAIK</sequence>
<accession>A0ABP6RPW7</accession>